<dbReference type="PANTHER" id="PTHR43591:SF10">
    <property type="entry name" value="ABC TRANSMEMBRANE TYPE-1 DOMAIN-CONTAINING PROTEIN-RELATED"/>
    <property type="match status" value="1"/>
</dbReference>
<dbReference type="SUPFAM" id="SSF53335">
    <property type="entry name" value="S-adenosyl-L-methionine-dependent methyltransferases"/>
    <property type="match status" value="1"/>
</dbReference>
<dbReference type="CDD" id="cd02440">
    <property type="entry name" value="AdoMet_MTases"/>
    <property type="match status" value="1"/>
</dbReference>
<dbReference type="GO" id="GO:0008168">
    <property type="term" value="F:methyltransferase activity"/>
    <property type="evidence" value="ECO:0007669"/>
    <property type="project" value="UniProtKB-KW"/>
</dbReference>
<dbReference type="Gene3D" id="3.40.50.150">
    <property type="entry name" value="Vaccinia Virus protein VP39"/>
    <property type="match status" value="1"/>
</dbReference>
<sequence length="362" mass="41260">MTLEEEEEALYAAASSSAESDISARSTSFDPNFDSDMSRYPASVTSSIRAHVYEGGLRYHAYRDGKYPFPNDDVEQNRDDMKHTMSLMLCRGAHFYAPVEDMFKNGAQVLDLGTGTGIWAMELGDKYPAAEITGIDLSPIQPNYVPENVHFFVDDFEEEWLDPENKYDYIHVRYVVHSVRDMKGLIQKAMHHLKPGGYLEFQELHFYPRCDDETMTAETPYALRDFYHYMEDGMRAMGYELHAVLSLTEELQAAGFENVRSRSHKTPIGLWPRDKRLRLCGLFMRTAIMDGLRGLSRRPFLALGWTQLQIEMFLVDVRKATMNGMFHTFFTFHGIYGQKPLDGGQGSNQQSATATPPSPVGH</sequence>
<dbReference type="Proteomes" id="UP001172101">
    <property type="component" value="Unassembled WGS sequence"/>
</dbReference>
<comment type="similarity">
    <text evidence="1">Belongs to the methyltransferase superfamily. LaeA methyltransferase family.</text>
</comment>
<keyword evidence="4" id="KW-1185">Reference proteome</keyword>
<accession>A0AA40DN58</accession>
<evidence type="ECO:0000313" key="3">
    <source>
        <dbReference type="EMBL" id="KAK0709864.1"/>
    </source>
</evidence>
<feature type="region of interest" description="Disordered" evidence="2">
    <location>
        <begin position="1"/>
        <end position="28"/>
    </location>
</feature>
<dbReference type="AlphaFoldDB" id="A0AA40DN58"/>
<comment type="caution">
    <text evidence="3">The sequence shown here is derived from an EMBL/GenBank/DDBJ whole genome shotgun (WGS) entry which is preliminary data.</text>
</comment>
<evidence type="ECO:0000256" key="1">
    <source>
        <dbReference type="ARBA" id="ARBA00038158"/>
    </source>
</evidence>
<name>A0AA40DN58_9PEZI</name>
<feature type="region of interest" description="Disordered" evidence="2">
    <location>
        <begin position="341"/>
        <end position="362"/>
    </location>
</feature>
<proteinExistence type="inferred from homology"/>
<keyword evidence="3" id="KW-0808">Transferase</keyword>
<dbReference type="GO" id="GO:0032259">
    <property type="term" value="P:methylation"/>
    <property type="evidence" value="ECO:0007669"/>
    <property type="project" value="UniProtKB-KW"/>
</dbReference>
<dbReference type="Pfam" id="PF13489">
    <property type="entry name" value="Methyltransf_23"/>
    <property type="match status" value="1"/>
</dbReference>
<dbReference type="InterPro" id="IPR029063">
    <property type="entry name" value="SAM-dependent_MTases_sf"/>
</dbReference>
<dbReference type="RefSeq" id="XP_060293168.1">
    <property type="nucleotide sequence ID" value="XM_060444219.1"/>
</dbReference>
<dbReference type="PANTHER" id="PTHR43591">
    <property type="entry name" value="METHYLTRANSFERASE"/>
    <property type="match status" value="1"/>
</dbReference>
<organism evidence="3 4">
    <name type="scientific">Lasiosphaeria miniovina</name>
    <dbReference type="NCBI Taxonomy" id="1954250"/>
    <lineage>
        <taxon>Eukaryota</taxon>
        <taxon>Fungi</taxon>
        <taxon>Dikarya</taxon>
        <taxon>Ascomycota</taxon>
        <taxon>Pezizomycotina</taxon>
        <taxon>Sordariomycetes</taxon>
        <taxon>Sordariomycetidae</taxon>
        <taxon>Sordariales</taxon>
        <taxon>Lasiosphaeriaceae</taxon>
        <taxon>Lasiosphaeria</taxon>
    </lineage>
</organism>
<feature type="compositionally biased region" description="Low complexity" evidence="2">
    <location>
        <begin position="10"/>
        <end position="26"/>
    </location>
</feature>
<reference evidence="3" key="1">
    <citation type="submission" date="2023-06" db="EMBL/GenBank/DDBJ databases">
        <title>Genome-scale phylogeny and comparative genomics of the fungal order Sordariales.</title>
        <authorList>
            <consortium name="Lawrence Berkeley National Laboratory"/>
            <person name="Hensen N."/>
            <person name="Bonometti L."/>
            <person name="Westerberg I."/>
            <person name="Brannstrom I.O."/>
            <person name="Guillou S."/>
            <person name="Cros-Aarteil S."/>
            <person name="Calhoun S."/>
            <person name="Haridas S."/>
            <person name="Kuo A."/>
            <person name="Mondo S."/>
            <person name="Pangilinan J."/>
            <person name="Riley R."/>
            <person name="LaButti K."/>
            <person name="Andreopoulos B."/>
            <person name="Lipzen A."/>
            <person name="Chen C."/>
            <person name="Yanf M."/>
            <person name="Daum C."/>
            <person name="Ng V."/>
            <person name="Clum A."/>
            <person name="Steindorff A."/>
            <person name="Ohm R."/>
            <person name="Martin F."/>
            <person name="Silar P."/>
            <person name="Natvig D."/>
            <person name="Lalanne C."/>
            <person name="Gautier V."/>
            <person name="Ament-velasquez S.L."/>
            <person name="Kruys A."/>
            <person name="Hutchinson M.I."/>
            <person name="Powell A.J."/>
            <person name="Barry K."/>
            <person name="Miller A.N."/>
            <person name="Grigoriev I.V."/>
            <person name="Debuchy R."/>
            <person name="Gladieux P."/>
            <person name="Thoren M.H."/>
            <person name="Johannesson H."/>
        </authorList>
    </citation>
    <scope>NUCLEOTIDE SEQUENCE</scope>
    <source>
        <strain evidence="3">SMH2392-1A</strain>
    </source>
</reference>
<protein>
    <submittedName>
        <fullName evidence="3">S-adenosyl-L-methionine-dependent methyltransferase</fullName>
    </submittedName>
</protein>
<evidence type="ECO:0000256" key="2">
    <source>
        <dbReference type="SAM" id="MobiDB-lite"/>
    </source>
</evidence>
<keyword evidence="3" id="KW-0489">Methyltransferase</keyword>
<evidence type="ECO:0000313" key="4">
    <source>
        <dbReference type="Proteomes" id="UP001172101"/>
    </source>
</evidence>
<dbReference type="GeneID" id="85327489"/>
<dbReference type="EMBL" id="JAUIRO010000006">
    <property type="protein sequence ID" value="KAK0709864.1"/>
    <property type="molecule type" value="Genomic_DNA"/>
</dbReference>
<gene>
    <name evidence="3" type="ORF">B0T26DRAFT_743187</name>
</gene>